<dbReference type="PANTHER" id="PTHR30069">
    <property type="entry name" value="TONB-DEPENDENT OUTER MEMBRANE RECEPTOR"/>
    <property type="match status" value="1"/>
</dbReference>
<evidence type="ECO:0000256" key="4">
    <source>
        <dbReference type="ARBA" id="ARBA00022692"/>
    </source>
</evidence>
<dbReference type="SUPFAM" id="SSF56935">
    <property type="entry name" value="Porins"/>
    <property type="match status" value="1"/>
</dbReference>
<evidence type="ECO:0000256" key="2">
    <source>
        <dbReference type="ARBA" id="ARBA00022448"/>
    </source>
</evidence>
<evidence type="ECO:0000256" key="3">
    <source>
        <dbReference type="ARBA" id="ARBA00022452"/>
    </source>
</evidence>
<keyword evidence="2 8" id="KW-0813">Transport</keyword>
<dbReference type="EMBL" id="LN515532">
    <property type="protein sequence ID" value="CEA15733.1"/>
    <property type="molecule type" value="Genomic_DNA"/>
</dbReference>
<dbReference type="NCBIfam" id="TIGR04056">
    <property type="entry name" value="OMP_RagA_SusC"/>
    <property type="match status" value="1"/>
</dbReference>
<organism evidence="10 11">
    <name type="scientific">Fermentimonas caenicola</name>
    <dbReference type="NCBI Taxonomy" id="1562970"/>
    <lineage>
        <taxon>Bacteria</taxon>
        <taxon>Pseudomonadati</taxon>
        <taxon>Bacteroidota</taxon>
        <taxon>Bacteroidia</taxon>
        <taxon>Bacteroidales</taxon>
        <taxon>Dysgonomonadaceae</taxon>
        <taxon>Fermentimonas</taxon>
    </lineage>
</organism>
<evidence type="ECO:0000256" key="8">
    <source>
        <dbReference type="PROSITE-ProRule" id="PRU01360"/>
    </source>
</evidence>
<keyword evidence="11" id="KW-1185">Reference proteome</keyword>
<keyword evidence="3 8" id="KW-1134">Transmembrane beta strand</keyword>
<keyword evidence="5" id="KW-0732">Signal</keyword>
<accession>A0A098BZY5</accession>
<reference evidence="10 11" key="1">
    <citation type="submission" date="2014-08" db="EMBL/GenBank/DDBJ databases">
        <authorList>
            <person name="Wibberg D."/>
        </authorList>
    </citation>
    <scope>NUCLEOTIDE SEQUENCE [LARGE SCALE GENOMIC DNA]</scope>
    <source>
        <strain evidence="11">ING2-E5B</strain>
    </source>
</reference>
<dbReference type="InterPro" id="IPR037066">
    <property type="entry name" value="Plug_dom_sf"/>
</dbReference>
<dbReference type="InterPro" id="IPR012910">
    <property type="entry name" value="Plug_dom"/>
</dbReference>
<dbReference type="KEGG" id="pbt:ING2E5B_0979"/>
<dbReference type="FunFam" id="2.60.40.1120:FF:000003">
    <property type="entry name" value="Outer membrane protein Omp121"/>
    <property type="match status" value="1"/>
</dbReference>
<comment type="subcellular location">
    <subcellularLocation>
        <location evidence="1 8">Cell outer membrane</location>
        <topology evidence="1 8">Multi-pass membrane protein</topology>
    </subcellularLocation>
</comment>
<dbReference type="PROSITE" id="PS52016">
    <property type="entry name" value="TONB_DEPENDENT_REC_3"/>
    <property type="match status" value="1"/>
</dbReference>
<evidence type="ECO:0000256" key="1">
    <source>
        <dbReference type="ARBA" id="ARBA00004571"/>
    </source>
</evidence>
<proteinExistence type="inferred from homology"/>
<dbReference type="GO" id="GO:0044718">
    <property type="term" value="P:siderophore transmembrane transport"/>
    <property type="evidence" value="ECO:0007669"/>
    <property type="project" value="TreeGrafter"/>
</dbReference>
<dbReference type="HOGENOM" id="CLU_004317_1_1_10"/>
<dbReference type="AlphaFoldDB" id="A0A098BZY5"/>
<dbReference type="Pfam" id="PF07715">
    <property type="entry name" value="Plug"/>
    <property type="match status" value="1"/>
</dbReference>
<dbReference type="SUPFAM" id="SSF49464">
    <property type="entry name" value="Carboxypeptidase regulatory domain-like"/>
    <property type="match status" value="1"/>
</dbReference>
<dbReference type="NCBIfam" id="TIGR04057">
    <property type="entry name" value="SusC_RagA_signa"/>
    <property type="match status" value="1"/>
</dbReference>
<dbReference type="FunFam" id="2.170.130.10:FF:000003">
    <property type="entry name" value="SusC/RagA family TonB-linked outer membrane protein"/>
    <property type="match status" value="1"/>
</dbReference>
<evidence type="ECO:0000256" key="5">
    <source>
        <dbReference type="ARBA" id="ARBA00022729"/>
    </source>
</evidence>
<evidence type="ECO:0000313" key="10">
    <source>
        <dbReference type="EMBL" id="CEA15733.1"/>
    </source>
</evidence>
<comment type="similarity">
    <text evidence="8">Belongs to the TonB-dependent receptor family.</text>
</comment>
<dbReference type="PATRIC" id="fig|1562970.3.peg.967"/>
<dbReference type="Pfam" id="PF13715">
    <property type="entry name" value="CarbopepD_reg_2"/>
    <property type="match status" value="1"/>
</dbReference>
<dbReference type="InterPro" id="IPR008969">
    <property type="entry name" value="CarboxyPept-like_regulatory"/>
</dbReference>
<dbReference type="Gene3D" id="2.60.40.1120">
    <property type="entry name" value="Carboxypeptidase-like, regulatory domain"/>
    <property type="match status" value="1"/>
</dbReference>
<dbReference type="OrthoDB" id="1095312at2"/>
<keyword evidence="7 8" id="KW-0998">Cell outer membrane</keyword>
<feature type="domain" description="TonB-dependent receptor plug" evidence="9">
    <location>
        <begin position="121"/>
        <end position="226"/>
    </location>
</feature>
<protein>
    <recommendedName>
        <fullName evidence="9">TonB-dependent receptor plug domain-containing protein</fullName>
    </recommendedName>
</protein>
<dbReference type="PANTHER" id="PTHR30069:SF29">
    <property type="entry name" value="HEMOGLOBIN AND HEMOGLOBIN-HAPTOGLOBIN-BINDING PROTEIN 1-RELATED"/>
    <property type="match status" value="1"/>
</dbReference>
<evidence type="ECO:0000256" key="7">
    <source>
        <dbReference type="ARBA" id="ARBA00023237"/>
    </source>
</evidence>
<dbReference type="GO" id="GO:0009279">
    <property type="term" value="C:cell outer membrane"/>
    <property type="evidence" value="ECO:0007669"/>
    <property type="project" value="UniProtKB-SubCell"/>
</dbReference>
<dbReference type="InterPro" id="IPR023997">
    <property type="entry name" value="TonB-dep_OMP_SusC/RagA_CS"/>
</dbReference>
<dbReference type="Gene3D" id="2.170.130.10">
    <property type="entry name" value="TonB-dependent receptor, plug domain"/>
    <property type="match status" value="1"/>
</dbReference>
<sequence length="1016" mass="113461">MKTKSYFTKWRYLSLLCTWIFSIGIIAQNVTITGNVIDQNQIPIIGGNIIEKGTNNGTVTDIDGNFTLTVPQGATLQVSYIGYITNEVQVGNQTTLQIVLREDMQALDEVVVVGYGTQQKVNLTGAVARIGEKELESRPIQNVSSALQGLVSGLTVMSGQGRPGQDGATLRIRGTGTLNTASPYILIDGVESGTMNSLDPNDIESISVLKDASSAAIYGSKASNGVILITTKRGKAGTPRVSYNGFYGIQRATELTERLSSYDYARLYNQALINDGNNPRFSDEDLRKFQDGSSPYTHSNTDWYDLAFKNGMQQQHNVTASGGTDNTKYHASVGYLGQEGILSNSNRKQFNGRINLDVAINDRLDMKMNLAYIKNDYSDPTNSYVRGGSDQIIRQLNIIAPWIVNKYEDGTYGTVSDGNPIAWLDLDQTIDRKNQNFTGILAADYKFSKNLTGTLQGSYINNMQHYREFMKDIQYNPNKYHGPNQLDERYYLWNRTTFDALLNYDKLFNDVHTFKVLLGWHTEKYNYNENTMVRRSFPNNNLTDMNAGTASTQTNSGFSRALAMISGFGRINYNYASKYHFEANFRADASSRFSSENRWGYFPSFSAGWRISEEAFMESLRDDVNNLMLRASWGLLGNQDALDDYYPYLNTYNLGGSYPFDGSLQSGYYQSSYRIPSISWEKARTYGLGIDLSLFNHYNASIDLYDRKTTDIIMDVPVPAEFALGAYKDNVGAMRNRGIEVSLGYNNRWKDWSLSVNGNVSYNKNEILNLGGVERMISGSTINQIGHAISSFYVYKADGFFQSQEEADAYAEKYNPSTGTTLFSQQFKAGDIRYVDVNGDGKIDGDDRVISHSVNPAFIYGLNVNAGYKNFDLSMIFSGAAKAARILNSEAFGSFQGDVSHPTTIWLDAWSPDNTSAKMPRIYNSINSNSAPERVMSTFWLQNTSFVRLKNLQFGYTLPASLINSIGISNARVYYSAENLFTIDNMPISIDPENNSERASSYPIVQTHSFGVSLTF</sequence>
<evidence type="ECO:0000259" key="9">
    <source>
        <dbReference type="Pfam" id="PF07715"/>
    </source>
</evidence>
<evidence type="ECO:0000313" key="11">
    <source>
        <dbReference type="Proteomes" id="UP000032417"/>
    </source>
</evidence>
<gene>
    <name evidence="10" type="ORF">ING2E5B_0979</name>
</gene>
<keyword evidence="4 8" id="KW-0812">Transmembrane</keyword>
<name>A0A098BZY5_9BACT</name>
<dbReference type="InterPro" id="IPR036942">
    <property type="entry name" value="Beta-barrel_TonB_sf"/>
</dbReference>
<dbReference type="STRING" id="1562970.ING2E5B_0979"/>
<dbReference type="Gene3D" id="2.40.170.20">
    <property type="entry name" value="TonB-dependent receptor, beta-barrel domain"/>
    <property type="match status" value="1"/>
</dbReference>
<dbReference type="GO" id="GO:0015344">
    <property type="term" value="F:siderophore uptake transmembrane transporter activity"/>
    <property type="evidence" value="ECO:0007669"/>
    <property type="project" value="TreeGrafter"/>
</dbReference>
<evidence type="ECO:0000256" key="6">
    <source>
        <dbReference type="ARBA" id="ARBA00023136"/>
    </source>
</evidence>
<dbReference type="InterPro" id="IPR023996">
    <property type="entry name" value="TonB-dep_OMP_SusC/RagA"/>
</dbReference>
<keyword evidence="6 8" id="KW-0472">Membrane</keyword>
<dbReference type="InterPro" id="IPR039426">
    <property type="entry name" value="TonB-dep_rcpt-like"/>
</dbReference>
<dbReference type="Proteomes" id="UP000032417">
    <property type="component" value="Chromosome 1"/>
</dbReference>